<gene>
    <name evidence="13" type="ORF">GCM10023307_17490</name>
</gene>
<dbReference type="InterPro" id="IPR036942">
    <property type="entry name" value="Beta-barrel_TonB_sf"/>
</dbReference>
<dbReference type="PANTHER" id="PTHR30069:SF40">
    <property type="entry name" value="TONB-DEPENDENT RECEPTOR NMB0964-RELATED"/>
    <property type="match status" value="1"/>
</dbReference>
<dbReference type="Proteomes" id="UP001499959">
    <property type="component" value="Unassembled WGS sequence"/>
</dbReference>
<keyword evidence="4 8" id="KW-0812">Transmembrane</keyword>
<evidence type="ECO:0000259" key="12">
    <source>
        <dbReference type="Pfam" id="PF07715"/>
    </source>
</evidence>
<feature type="domain" description="TonB-dependent receptor-like beta-barrel" evidence="11">
    <location>
        <begin position="203"/>
        <end position="655"/>
    </location>
</feature>
<feature type="chain" id="PRO_5046807204" evidence="10">
    <location>
        <begin position="38"/>
        <end position="686"/>
    </location>
</feature>
<evidence type="ECO:0000256" key="10">
    <source>
        <dbReference type="SAM" id="SignalP"/>
    </source>
</evidence>
<keyword evidence="2 8" id="KW-0813">Transport</keyword>
<evidence type="ECO:0000256" key="5">
    <source>
        <dbReference type="ARBA" id="ARBA00023077"/>
    </source>
</evidence>
<keyword evidence="14" id="KW-1185">Reference proteome</keyword>
<evidence type="ECO:0000259" key="11">
    <source>
        <dbReference type="Pfam" id="PF00593"/>
    </source>
</evidence>
<name>A0ABP9BBH7_9GAMM</name>
<keyword evidence="5 9" id="KW-0798">TonB box</keyword>
<evidence type="ECO:0000256" key="2">
    <source>
        <dbReference type="ARBA" id="ARBA00022448"/>
    </source>
</evidence>
<dbReference type="Pfam" id="PF07715">
    <property type="entry name" value="Plug"/>
    <property type="match status" value="1"/>
</dbReference>
<dbReference type="Gene3D" id="2.170.130.10">
    <property type="entry name" value="TonB-dependent receptor, plug domain"/>
    <property type="match status" value="1"/>
</dbReference>
<dbReference type="InterPro" id="IPR012910">
    <property type="entry name" value="Plug_dom"/>
</dbReference>
<dbReference type="Pfam" id="PF00593">
    <property type="entry name" value="TonB_dep_Rec_b-barrel"/>
    <property type="match status" value="1"/>
</dbReference>
<accession>A0ABP9BBH7</accession>
<proteinExistence type="inferred from homology"/>
<keyword evidence="6 8" id="KW-0472">Membrane</keyword>
<feature type="signal peptide" evidence="10">
    <location>
        <begin position="1"/>
        <end position="37"/>
    </location>
</feature>
<evidence type="ECO:0000256" key="7">
    <source>
        <dbReference type="ARBA" id="ARBA00023237"/>
    </source>
</evidence>
<dbReference type="RefSeq" id="WP_345302937.1">
    <property type="nucleotide sequence ID" value="NZ_BAABJE010000007.1"/>
</dbReference>
<organism evidence="13 14">
    <name type="scientific">Lysobacter hankyongensis</name>
    <dbReference type="NCBI Taxonomy" id="1176535"/>
    <lineage>
        <taxon>Bacteria</taxon>
        <taxon>Pseudomonadati</taxon>
        <taxon>Pseudomonadota</taxon>
        <taxon>Gammaproteobacteria</taxon>
        <taxon>Lysobacterales</taxon>
        <taxon>Lysobacteraceae</taxon>
        <taxon>Lysobacter</taxon>
    </lineage>
</organism>
<keyword evidence="7 8" id="KW-0998">Cell outer membrane</keyword>
<evidence type="ECO:0000256" key="1">
    <source>
        <dbReference type="ARBA" id="ARBA00004571"/>
    </source>
</evidence>
<keyword evidence="10" id="KW-0732">Signal</keyword>
<comment type="subcellular location">
    <subcellularLocation>
        <location evidence="1 8">Cell outer membrane</location>
        <topology evidence="1 8">Multi-pass membrane protein</topology>
    </subcellularLocation>
</comment>
<reference evidence="14" key="1">
    <citation type="journal article" date="2019" name="Int. J. Syst. Evol. Microbiol.">
        <title>The Global Catalogue of Microorganisms (GCM) 10K type strain sequencing project: providing services to taxonomists for standard genome sequencing and annotation.</title>
        <authorList>
            <consortium name="The Broad Institute Genomics Platform"/>
            <consortium name="The Broad Institute Genome Sequencing Center for Infectious Disease"/>
            <person name="Wu L."/>
            <person name="Ma J."/>
        </authorList>
    </citation>
    <scope>NUCLEOTIDE SEQUENCE [LARGE SCALE GENOMIC DNA]</scope>
    <source>
        <strain evidence="14">JCM 18204</strain>
    </source>
</reference>
<dbReference type="PANTHER" id="PTHR30069">
    <property type="entry name" value="TONB-DEPENDENT OUTER MEMBRANE RECEPTOR"/>
    <property type="match status" value="1"/>
</dbReference>
<sequence length="686" mass="74848">MPDFPPSTAVRRLPARHRLFTGLTVALALALPGLVAAQNTDGKDPRHDEAQEIDRIVVNASPLRQTAEELSQPVEVLNGERLDQTKSATLGETLDKVPGVQTSNFGAGVGRPIIRGLDGPRVGVLSGGLGSQDVSTISQDHATAVEPFLADQIEVLKGPATLLYGSGAIGGVVNVVDGRIAERALDETVRGRAELRYDSVNQGRTAMARVDASGADGALVLHADGVYRDQDDYDTPDGEQSNSFVETRTGALGASYIGADGFLGVSFSRYDNRYGNPGEPGDPAAGEPGVSLDMLQNRFELKAGVNRDFWIFDGLRLGFAHTAYEHTEFEGADIGTRFTNDADEGRLELTHKAFGAWTGAIGLQSAERAFEAIGDEAFVPRTKTRSNGLFWMEHGQWDAFQVDLGVRADRVRTDAAGLPRRSFSPVSLSAGALWRFSDAWRLSLNLDRAERAPAEEELFADGPHVATASYEIGDSTMREERADQIELGLHYHGDRFDAKASVYHTRFDGFIYLAETGLFTPPEPGEDPLPIRVWTQDDARFRGIEAEVIAHLVDNDRGKLDLRVFGDHVRGELDGLPSGTDRDLPRIAPSRFGLDMNWEADQWRAGLGATRVLRQDDVAAGESETAGYTLVDAHFAWHWDTDNYGWEVFLDGRNLGDADARVHTSFLKDNVLLPGRNFSAGVRLFF</sequence>
<dbReference type="SUPFAM" id="SSF56935">
    <property type="entry name" value="Porins"/>
    <property type="match status" value="1"/>
</dbReference>
<dbReference type="Gene3D" id="2.40.170.20">
    <property type="entry name" value="TonB-dependent receptor, beta-barrel domain"/>
    <property type="match status" value="1"/>
</dbReference>
<evidence type="ECO:0000256" key="3">
    <source>
        <dbReference type="ARBA" id="ARBA00022452"/>
    </source>
</evidence>
<feature type="domain" description="TonB-dependent receptor plug" evidence="12">
    <location>
        <begin position="68"/>
        <end position="172"/>
    </location>
</feature>
<dbReference type="EMBL" id="BAABJE010000007">
    <property type="protein sequence ID" value="GAA4792583.1"/>
    <property type="molecule type" value="Genomic_DNA"/>
</dbReference>
<evidence type="ECO:0000256" key="4">
    <source>
        <dbReference type="ARBA" id="ARBA00022692"/>
    </source>
</evidence>
<comment type="caution">
    <text evidence="13">The sequence shown here is derived from an EMBL/GenBank/DDBJ whole genome shotgun (WGS) entry which is preliminary data.</text>
</comment>
<dbReference type="PROSITE" id="PS52016">
    <property type="entry name" value="TONB_DEPENDENT_REC_3"/>
    <property type="match status" value="1"/>
</dbReference>
<dbReference type="InterPro" id="IPR039426">
    <property type="entry name" value="TonB-dep_rcpt-like"/>
</dbReference>
<evidence type="ECO:0000256" key="6">
    <source>
        <dbReference type="ARBA" id="ARBA00023136"/>
    </source>
</evidence>
<dbReference type="InterPro" id="IPR000531">
    <property type="entry name" value="Beta-barrel_TonB"/>
</dbReference>
<evidence type="ECO:0000256" key="8">
    <source>
        <dbReference type="PROSITE-ProRule" id="PRU01360"/>
    </source>
</evidence>
<protein>
    <submittedName>
        <fullName evidence="13">TonB-dependent receptor</fullName>
    </submittedName>
</protein>
<dbReference type="InterPro" id="IPR037066">
    <property type="entry name" value="Plug_dom_sf"/>
</dbReference>
<evidence type="ECO:0000313" key="13">
    <source>
        <dbReference type="EMBL" id="GAA4792583.1"/>
    </source>
</evidence>
<keyword evidence="3 8" id="KW-1134">Transmembrane beta strand</keyword>
<keyword evidence="13" id="KW-0675">Receptor</keyword>
<evidence type="ECO:0000313" key="14">
    <source>
        <dbReference type="Proteomes" id="UP001499959"/>
    </source>
</evidence>
<evidence type="ECO:0000256" key="9">
    <source>
        <dbReference type="RuleBase" id="RU003357"/>
    </source>
</evidence>
<comment type="similarity">
    <text evidence="8 9">Belongs to the TonB-dependent receptor family.</text>
</comment>
<dbReference type="CDD" id="cd01347">
    <property type="entry name" value="ligand_gated_channel"/>
    <property type="match status" value="1"/>
</dbReference>